<protein>
    <submittedName>
        <fullName evidence="6">MBL fold metallo-hydrolase</fullName>
    </submittedName>
</protein>
<keyword evidence="3 6" id="KW-0378">Hydrolase</keyword>
<gene>
    <name evidence="6" type="ORF">DKZ56_12235</name>
</gene>
<keyword evidence="7" id="KW-1185">Reference proteome</keyword>
<dbReference type="GO" id="GO:0046872">
    <property type="term" value="F:metal ion binding"/>
    <property type="evidence" value="ECO:0007669"/>
    <property type="project" value="UniProtKB-KW"/>
</dbReference>
<sequence>MDQLQFHDMTLTWLDGGVTGLDGGAMFGVVPKPLWSRKYPANEKNQIELSCEPILIQYNGRNYLIDSGIGNKLNEKQIRNYGVTELSNLDESLQKLGLTTSDIDGVLMTHMHFDHASGLTKYEGDKLVSTFPNANIYVTQIEWDEMRNPNIRSKATYWVENWEPIQDQVVTFKDSIEIVPGIEMIHTGGHSDGHAIILLKQKGETLIHMADLMPTHAHQNPLWVMAYDDYPMTSIFAKEKILKEAYAGGYKFIFYHDAYYRMVQWDENGKEIIDSLKRGKEAKISIPVK</sequence>
<keyword evidence="2" id="KW-0479">Metal-binding</keyword>
<dbReference type="InterPro" id="IPR051013">
    <property type="entry name" value="MBL_superfamily_lactonases"/>
</dbReference>
<dbReference type="KEGG" id="uth:DKZ56_12235"/>
<dbReference type="AlphaFoldDB" id="A0A4P6UTT3"/>
<dbReference type="Pfam" id="PF00753">
    <property type="entry name" value="Lactamase_B"/>
    <property type="match status" value="1"/>
</dbReference>
<dbReference type="SMART" id="SM00849">
    <property type="entry name" value="Lactamase_B"/>
    <property type="match status" value="1"/>
</dbReference>
<dbReference type="EMBL" id="CP036528">
    <property type="protein sequence ID" value="QBK26564.1"/>
    <property type="molecule type" value="Genomic_DNA"/>
</dbReference>
<dbReference type="PANTHER" id="PTHR42978:SF6">
    <property type="entry name" value="QUORUM-QUENCHING LACTONASE YTNP-RELATED"/>
    <property type="match status" value="1"/>
</dbReference>
<keyword evidence="4" id="KW-0862">Zinc</keyword>
<name>A0A4P6UTT3_9BACL</name>
<dbReference type="PANTHER" id="PTHR42978">
    <property type="entry name" value="QUORUM-QUENCHING LACTONASE YTNP-RELATED-RELATED"/>
    <property type="match status" value="1"/>
</dbReference>
<feature type="domain" description="Metallo-beta-lactamase" evidence="5">
    <location>
        <begin position="50"/>
        <end position="250"/>
    </location>
</feature>
<dbReference type="Proteomes" id="UP000291151">
    <property type="component" value="Chromosome"/>
</dbReference>
<dbReference type="GO" id="GO:0016787">
    <property type="term" value="F:hydrolase activity"/>
    <property type="evidence" value="ECO:0007669"/>
    <property type="project" value="UniProtKB-KW"/>
</dbReference>
<evidence type="ECO:0000256" key="2">
    <source>
        <dbReference type="ARBA" id="ARBA00022723"/>
    </source>
</evidence>
<dbReference type="InterPro" id="IPR036866">
    <property type="entry name" value="RibonucZ/Hydroxyglut_hydro"/>
</dbReference>
<dbReference type="RefSeq" id="WP_208650255.1">
    <property type="nucleotide sequence ID" value="NZ_CP036528.1"/>
</dbReference>
<comment type="similarity">
    <text evidence="1">Belongs to the metallo-beta-lactamase superfamily.</text>
</comment>
<evidence type="ECO:0000259" key="5">
    <source>
        <dbReference type="SMART" id="SM00849"/>
    </source>
</evidence>
<dbReference type="SUPFAM" id="SSF56281">
    <property type="entry name" value="Metallo-hydrolase/oxidoreductase"/>
    <property type="match status" value="1"/>
</dbReference>
<evidence type="ECO:0000313" key="6">
    <source>
        <dbReference type="EMBL" id="QBK26564.1"/>
    </source>
</evidence>
<evidence type="ECO:0000256" key="1">
    <source>
        <dbReference type="ARBA" id="ARBA00007749"/>
    </source>
</evidence>
<proteinExistence type="inferred from homology"/>
<dbReference type="Gene3D" id="3.60.15.10">
    <property type="entry name" value="Ribonuclease Z/Hydroxyacylglutathione hydrolase-like"/>
    <property type="match status" value="1"/>
</dbReference>
<evidence type="ECO:0000256" key="4">
    <source>
        <dbReference type="ARBA" id="ARBA00022833"/>
    </source>
</evidence>
<evidence type="ECO:0000256" key="3">
    <source>
        <dbReference type="ARBA" id="ARBA00022801"/>
    </source>
</evidence>
<dbReference type="CDD" id="cd07728">
    <property type="entry name" value="YtnP-like_MBL-fold"/>
    <property type="match status" value="1"/>
</dbReference>
<organism evidence="6 7">
    <name type="scientific">Ureibacillus thermophilus</name>
    <dbReference type="NCBI Taxonomy" id="367743"/>
    <lineage>
        <taxon>Bacteria</taxon>
        <taxon>Bacillati</taxon>
        <taxon>Bacillota</taxon>
        <taxon>Bacilli</taxon>
        <taxon>Bacillales</taxon>
        <taxon>Caryophanaceae</taxon>
        <taxon>Ureibacillus</taxon>
    </lineage>
</organism>
<evidence type="ECO:0000313" key="7">
    <source>
        <dbReference type="Proteomes" id="UP000291151"/>
    </source>
</evidence>
<dbReference type="InterPro" id="IPR001279">
    <property type="entry name" value="Metallo-B-lactamas"/>
</dbReference>
<accession>A0A4P6UTT3</accession>
<reference evidence="6 7" key="1">
    <citation type="submission" date="2019-02" db="EMBL/GenBank/DDBJ databases">
        <title>Ureibacillus thermophilus.</title>
        <authorList>
            <person name="Sunny J.S."/>
            <person name="Natarajan A."/>
            <person name="Saleena L.M."/>
        </authorList>
    </citation>
    <scope>NUCLEOTIDE SEQUENCE [LARGE SCALE GENOMIC DNA]</scope>
    <source>
        <strain evidence="6 7">LM102</strain>
    </source>
</reference>